<evidence type="ECO:0000313" key="4">
    <source>
        <dbReference type="EMBL" id="MFC0221301.1"/>
    </source>
</evidence>
<dbReference type="Pfam" id="PF01476">
    <property type="entry name" value="LysM"/>
    <property type="match status" value="1"/>
</dbReference>
<dbReference type="PANTHER" id="PTHR37423:SF2">
    <property type="entry name" value="MEMBRANE-BOUND LYTIC MUREIN TRANSGLYCOSYLASE C"/>
    <property type="match status" value="1"/>
</dbReference>
<feature type="signal peptide" evidence="2">
    <location>
        <begin position="1"/>
        <end position="38"/>
    </location>
</feature>
<dbReference type="EMBL" id="JBHLXH010000001">
    <property type="protein sequence ID" value="MFC0221301.1"/>
    <property type="molecule type" value="Genomic_DNA"/>
</dbReference>
<dbReference type="SUPFAM" id="SSF54106">
    <property type="entry name" value="LysM domain"/>
    <property type="match status" value="1"/>
</dbReference>
<keyword evidence="5" id="KW-1185">Reference proteome</keyword>
<protein>
    <submittedName>
        <fullName evidence="4">Transglycosylase SLT domain-containing protein</fullName>
    </submittedName>
</protein>
<evidence type="ECO:0000313" key="5">
    <source>
        <dbReference type="Proteomes" id="UP001589698"/>
    </source>
</evidence>
<dbReference type="InterPro" id="IPR036779">
    <property type="entry name" value="LysM_dom_sf"/>
</dbReference>
<sequence>MPRATPAPTPAISTAPSTALTSVRLRPAAVLVAAAALAATLASPLAAPARADHADGARTDLPAGRTAVSYVVRPGDTATGLAVRFHAWTDELVALNHLGRDGRLTVGQRLVVPVVDARRGTTGSEDARGAPGRRHPDPGRERVRRAVADAARRHGVDPHLALAVAWQESGWQMDVVSDAHAVGAMQVLPSTARWMEGYAGRPLRLHRLRDNAAAGTLLLRVLARETDRRRHVVAAYYQGLGAVRAHGLYAETRTYVRNVEAIRRRLEEGRPPA</sequence>
<dbReference type="SMART" id="SM00257">
    <property type="entry name" value="LysM"/>
    <property type="match status" value="1"/>
</dbReference>
<dbReference type="SUPFAM" id="SSF53955">
    <property type="entry name" value="Lysozyme-like"/>
    <property type="match status" value="1"/>
</dbReference>
<feature type="region of interest" description="Disordered" evidence="1">
    <location>
        <begin position="118"/>
        <end position="140"/>
    </location>
</feature>
<feature type="chain" id="PRO_5045730001" evidence="2">
    <location>
        <begin position="39"/>
        <end position="273"/>
    </location>
</feature>
<evidence type="ECO:0000259" key="3">
    <source>
        <dbReference type="PROSITE" id="PS51782"/>
    </source>
</evidence>
<dbReference type="InterPro" id="IPR023346">
    <property type="entry name" value="Lysozyme-like_dom_sf"/>
</dbReference>
<proteinExistence type="predicted"/>
<feature type="domain" description="LysM" evidence="3">
    <location>
        <begin position="68"/>
        <end position="112"/>
    </location>
</feature>
<dbReference type="Gene3D" id="1.10.530.10">
    <property type="match status" value="1"/>
</dbReference>
<comment type="caution">
    <text evidence="4">The sequence shown here is derived from an EMBL/GenBank/DDBJ whole genome shotgun (WGS) entry which is preliminary data.</text>
</comment>
<dbReference type="Proteomes" id="UP001589698">
    <property type="component" value="Unassembled WGS sequence"/>
</dbReference>
<dbReference type="Pfam" id="PF01464">
    <property type="entry name" value="SLT"/>
    <property type="match status" value="1"/>
</dbReference>
<dbReference type="CDD" id="cd00254">
    <property type="entry name" value="LT-like"/>
    <property type="match status" value="1"/>
</dbReference>
<keyword evidence="2" id="KW-0732">Signal</keyword>
<gene>
    <name evidence="4" type="ORF">ACFFJG_02315</name>
</gene>
<dbReference type="InterPro" id="IPR018392">
    <property type="entry name" value="LysM"/>
</dbReference>
<evidence type="ECO:0000256" key="2">
    <source>
        <dbReference type="SAM" id="SignalP"/>
    </source>
</evidence>
<dbReference type="PANTHER" id="PTHR37423">
    <property type="entry name" value="SOLUBLE LYTIC MUREIN TRANSGLYCOSYLASE-RELATED"/>
    <property type="match status" value="1"/>
</dbReference>
<evidence type="ECO:0000256" key="1">
    <source>
        <dbReference type="SAM" id="MobiDB-lite"/>
    </source>
</evidence>
<dbReference type="PROSITE" id="PS51782">
    <property type="entry name" value="LYSM"/>
    <property type="match status" value="1"/>
</dbReference>
<dbReference type="CDD" id="cd00118">
    <property type="entry name" value="LysM"/>
    <property type="match status" value="1"/>
</dbReference>
<name>A0ABV6DX47_9ACTN</name>
<accession>A0ABV6DX47</accession>
<dbReference type="RefSeq" id="WP_378516996.1">
    <property type="nucleotide sequence ID" value="NZ_JBHLXH010000001.1"/>
</dbReference>
<dbReference type="Gene3D" id="3.10.350.10">
    <property type="entry name" value="LysM domain"/>
    <property type="match status" value="1"/>
</dbReference>
<dbReference type="InterPro" id="IPR008258">
    <property type="entry name" value="Transglycosylase_SLT_dom_1"/>
</dbReference>
<reference evidence="4 5" key="1">
    <citation type="submission" date="2024-09" db="EMBL/GenBank/DDBJ databases">
        <authorList>
            <person name="Sun Q."/>
            <person name="Mori K."/>
        </authorList>
    </citation>
    <scope>NUCLEOTIDE SEQUENCE [LARGE SCALE GENOMIC DNA]</scope>
    <source>
        <strain evidence="4 5">CCM 8654</strain>
    </source>
</reference>
<organism evidence="4 5">
    <name type="scientific">Nocardioides zeicaulis</name>
    <dbReference type="NCBI Taxonomy" id="1776857"/>
    <lineage>
        <taxon>Bacteria</taxon>
        <taxon>Bacillati</taxon>
        <taxon>Actinomycetota</taxon>
        <taxon>Actinomycetes</taxon>
        <taxon>Propionibacteriales</taxon>
        <taxon>Nocardioidaceae</taxon>
        <taxon>Nocardioides</taxon>
    </lineage>
</organism>